<dbReference type="InterPro" id="IPR036249">
    <property type="entry name" value="Thioredoxin-like_sf"/>
</dbReference>
<dbReference type="PROSITE" id="PS51353">
    <property type="entry name" value="ARSC"/>
    <property type="match status" value="1"/>
</dbReference>
<evidence type="ECO:0000313" key="2">
    <source>
        <dbReference type="EMBL" id="AIF68191.1"/>
    </source>
</evidence>
<evidence type="ECO:0000256" key="1">
    <source>
        <dbReference type="PROSITE-ProRule" id="PRU01282"/>
    </source>
</evidence>
<dbReference type="AlphaFoldDB" id="A0A075LQ01"/>
<comment type="similarity">
    <text evidence="1">Belongs to the ArsC family.</text>
</comment>
<dbReference type="InterPro" id="IPR006660">
    <property type="entry name" value="Arsenate_reductase-like"/>
</dbReference>
<proteinExistence type="inferred from homology"/>
<dbReference type="Pfam" id="PF03960">
    <property type="entry name" value="ArsC"/>
    <property type="match status" value="1"/>
</dbReference>
<dbReference type="PANTHER" id="PTHR30041:SF8">
    <property type="entry name" value="PROTEIN YFFB"/>
    <property type="match status" value="1"/>
</dbReference>
<dbReference type="GeneID" id="34223226"/>
<protein>
    <recommendedName>
        <fullName evidence="4">Arsenate reductase</fullName>
    </recommendedName>
</protein>
<dbReference type="PANTHER" id="PTHR30041">
    <property type="entry name" value="ARSENATE REDUCTASE"/>
    <property type="match status" value="1"/>
</dbReference>
<evidence type="ECO:0008006" key="4">
    <source>
        <dbReference type="Google" id="ProtNLM"/>
    </source>
</evidence>
<dbReference type="InterPro" id="IPR006504">
    <property type="entry name" value="Tscrpt_reg_Spx/MgsR"/>
</dbReference>
<dbReference type="OrthoDB" id="9794155at2"/>
<dbReference type="Proteomes" id="UP000027980">
    <property type="component" value="Chromosome"/>
</dbReference>
<evidence type="ECO:0000313" key="3">
    <source>
        <dbReference type="Proteomes" id="UP000027980"/>
    </source>
</evidence>
<dbReference type="EMBL" id="CP008876">
    <property type="protein sequence ID" value="AIF68191.1"/>
    <property type="molecule type" value="Genomic_DNA"/>
</dbReference>
<dbReference type="CDD" id="cd03036">
    <property type="entry name" value="ArsC_like"/>
    <property type="match status" value="1"/>
</dbReference>
<dbReference type="KEGG" id="tap:GZ22_17180"/>
<sequence length="119" mass="13378">MFRFYWYPNCSTCKNAKNWLDANDVSYEAIHIVENPPSPEILQEAADKSGLPLTKLFNTSGKVYREGGYKEKIKEADDAQLKSWLSENGMLIKRPLLIGEKSAAVGFKPEAYETVTASN</sequence>
<reference evidence="2 3" key="1">
    <citation type="submission" date="2014-07" db="EMBL/GenBank/DDBJ databases">
        <title>Complete genome sequence of a moderately halophilic bacterium Terribacillus aidingensis MP602, isolated from Cryptomeria fortunei in Tianmu mountain in China.</title>
        <authorList>
            <person name="Wang Y."/>
            <person name="Lu P."/>
            <person name="Zhang L."/>
        </authorList>
    </citation>
    <scope>NUCLEOTIDE SEQUENCE [LARGE SCALE GENOMIC DNA]</scope>
    <source>
        <strain evidence="2 3">MP602</strain>
    </source>
</reference>
<dbReference type="NCBIfam" id="TIGR01617">
    <property type="entry name" value="arsC_related"/>
    <property type="match status" value="1"/>
</dbReference>
<gene>
    <name evidence="2" type="ORF">GZ22_17180</name>
</gene>
<organism evidence="2 3">
    <name type="scientific">Terribacillus saccharophilus</name>
    <dbReference type="NCBI Taxonomy" id="361277"/>
    <lineage>
        <taxon>Bacteria</taxon>
        <taxon>Bacillati</taxon>
        <taxon>Bacillota</taxon>
        <taxon>Bacilli</taxon>
        <taxon>Bacillales</taxon>
        <taxon>Bacillaceae</taxon>
        <taxon>Terribacillus</taxon>
    </lineage>
</organism>
<dbReference type="SUPFAM" id="SSF52833">
    <property type="entry name" value="Thioredoxin-like"/>
    <property type="match status" value="1"/>
</dbReference>
<accession>A0A075LQ01</accession>
<dbReference type="RefSeq" id="WP_038564867.1">
    <property type="nucleotide sequence ID" value="NZ_CP008876.1"/>
</dbReference>
<name>A0A075LQ01_9BACI</name>
<dbReference type="PROSITE" id="PS51354">
    <property type="entry name" value="GLUTAREDOXIN_2"/>
    <property type="match status" value="1"/>
</dbReference>
<dbReference type="Gene3D" id="3.40.30.10">
    <property type="entry name" value="Glutaredoxin"/>
    <property type="match status" value="1"/>
</dbReference>
<dbReference type="HOGENOM" id="CLU_116644_2_0_9"/>